<protein>
    <submittedName>
        <fullName evidence="1">Uncharacterized protein</fullName>
    </submittedName>
</protein>
<organism evidence="1 2">
    <name type="scientific">Nostoc sphaeroides CCNUC1</name>
    <dbReference type="NCBI Taxonomy" id="2653204"/>
    <lineage>
        <taxon>Bacteria</taxon>
        <taxon>Bacillati</taxon>
        <taxon>Cyanobacteriota</taxon>
        <taxon>Cyanophyceae</taxon>
        <taxon>Nostocales</taxon>
        <taxon>Nostocaceae</taxon>
        <taxon>Nostoc</taxon>
    </lineage>
</organism>
<keyword evidence="2" id="KW-1185">Reference proteome</keyword>
<gene>
    <name evidence="1" type="ORF">GXM_07149</name>
</gene>
<proteinExistence type="predicted"/>
<dbReference type="Proteomes" id="UP000326678">
    <property type="component" value="Chromosome Gxm2"/>
</dbReference>
<accession>A0A5P8WA40</accession>
<dbReference type="AlphaFoldDB" id="A0A5P8WA40"/>
<sequence length="37" mass="4394">MVQDVRIADLTDCILMTEEFINQQSETELRWGAMRFC</sequence>
<evidence type="ECO:0000313" key="1">
    <source>
        <dbReference type="EMBL" id="QFS49655.1"/>
    </source>
</evidence>
<evidence type="ECO:0000313" key="2">
    <source>
        <dbReference type="Proteomes" id="UP000326678"/>
    </source>
</evidence>
<dbReference type="EMBL" id="CP045227">
    <property type="protein sequence ID" value="QFS49655.1"/>
    <property type="molecule type" value="Genomic_DNA"/>
</dbReference>
<reference evidence="1 2" key="1">
    <citation type="submission" date="2019-10" db="EMBL/GenBank/DDBJ databases">
        <title>Genomic and transcriptomic insights into the perfect genentic adaptation of a filamentous nitrogen-fixing cyanobacterium to rice fields.</title>
        <authorList>
            <person name="Chen Z."/>
        </authorList>
    </citation>
    <scope>NUCLEOTIDE SEQUENCE [LARGE SCALE GENOMIC DNA]</scope>
    <source>
        <strain evidence="1">CCNUC1</strain>
    </source>
</reference>
<name>A0A5P8WA40_9NOSO</name>
<dbReference type="KEGG" id="nsh:GXM_07149"/>